<dbReference type="RefSeq" id="WP_306958899.1">
    <property type="nucleotide sequence ID" value="NZ_JAUSRG010000001.1"/>
</dbReference>
<accession>A0AAW8DBN2</accession>
<evidence type="ECO:0008006" key="6">
    <source>
        <dbReference type="Google" id="ProtNLM"/>
    </source>
</evidence>
<sequence length="133" mass="13914">MGATMDKRLASVAGVVLAVILGTTACFGEGNSVGQHSTSQSNLNNQKKAAIAFLGVQDGVEEIRFTDAGNVPGLGASWSVNAVVTIDSKEYSEILKTDEDSPYIGDPMPSFSASPSPRPVKVVFSDGTTEYLK</sequence>
<comment type="caution">
    <text evidence="2">The sequence shown here is derived from an EMBL/GenBank/DDBJ whole genome shotgun (WGS) entry which is preliminary data.</text>
</comment>
<evidence type="ECO:0000256" key="1">
    <source>
        <dbReference type="SAM" id="MobiDB-lite"/>
    </source>
</evidence>
<dbReference type="EMBL" id="JAUSTF010000002">
    <property type="protein sequence ID" value="MDQ0180065.1"/>
    <property type="molecule type" value="Genomic_DNA"/>
</dbReference>
<name>A0AAW8DBN2_9MICC</name>
<evidence type="ECO:0000313" key="4">
    <source>
        <dbReference type="Proteomes" id="UP001230951"/>
    </source>
</evidence>
<dbReference type="Proteomes" id="UP001230951">
    <property type="component" value="Unassembled WGS sequence"/>
</dbReference>
<evidence type="ECO:0000313" key="3">
    <source>
        <dbReference type="EMBL" id="MDQ0180065.1"/>
    </source>
</evidence>
<protein>
    <recommendedName>
        <fullName evidence="6">Secreted protein</fullName>
    </recommendedName>
</protein>
<dbReference type="EMBL" id="JAUSRG010000001">
    <property type="protein sequence ID" value="MDP9903282.1"/>
    <property type="molecule type" value="Genomic_DNA"/>
</dbReference>
<keyword evidence="4" id="KW-1185">Reference proteome</keyword>
<organism evidence="2 5">
    <name type="scientific">Arthrobacter bambusae</name>
    <dbReference type="NCBI Taxonomy" id="1338426"/>
    <lineage>
        <taxon>Bacteria</taxon>
        <taxon>Bacillati</taxon>
        <taxon>Actinomycetota</taxon>
        <taxon>Actinomycetes</taxon>
        <taxon>Micrococcales</taxon>
        <taxon>Micrococcaceae</taxon>
        <taxon>Arthrobacter</taxon>
    </lineage>
</organism>
<dbReference type="PROSITE" id="PS51257">
    <property type="entry name" value="PROKAR_LIPOPROTEIN"/>
    <property type="match status" value="1"/>
</dbReference>
<evidence type="ECO:0000313" key="2">
    <source>
        <dbReference type="EMBL" id="MDP9903282.1"/>
    </source>
</evidence>
<proteinExistence type="predicted"/>
<gene>
    <name evidence="2" type="ORF">J2S90_000222</name>
    <name evidence="3" type="ORF">J2S93_001481</name>
</gene>
<dbReference type="AlphaFoldDB" id="A0AAW8DBN2"/>
<evidence type="ECO:0000313" key="5">
    <source>
        <dbReference type="Proteomes" id="UP001242995"/>
    </source>
</evidence>
<feature type="region of interest" description="Disordered" evidence="1">
    <location>
        <begin position="99"/>
        <end position="119"/>
    </location>
</feature>
<dbReference type="Proteomes" id="UP001242995">
    <property type="component" value="Unassembled WGS sequence"/>
</dbReference>
<reference evidence="2 4" key="1">
    <citation type="submission" date="2023-07" db="EMBL/GenBank/DDBJ databases">
        <title>Sorghum-associated microbial communities from plants grown in Nebraska, USA.</title>
        <authorList>
            <person name="Schachtman D."/>
        </authorList>
    </citation>
    <scope>NUCLEOTIDE SEQUENCE</scope>
    <source>
        <strain evidence="2">DS1006</strain>
        <strain evidence="3 4">DS1016</strain>
    </source>
</reference>